<proteinExistence type="predicted"/>
<organism evidence="1 2">
    <name type="scientific">Butyricimonas faecihominis</name>
    <dbReference type="NCBI Taxonomy" id="1472416"/>
    <lineage>
        <taxon>Bacteria</taxon>
        <taxon>Pseudomonadati</taxon>
        <taxon>Bacteroidota</taxon>
        <taxon>Bacteroidia</taxon>
        <taxon>Bacteroidales</taxon>
        <taxon>Odoribacteraceae</taxon>
        <taxon>Butyricimonas</taxon>
    </lineage>
</organism>
<sequence>MKSNDISTMTKSQDEPRQSYYLKFGRKTIHGLSPEDLKSLHDTINEYFDREDEAFPASIYLGPGLGQFSKIQKITIFDNGSFNVRYNVSTFGEIIQYISALQLLDLFLNILSFLQQVEGIDIQCSIPKIKPRKIKPAPTRKNNRHILLLEENEAQKKIEIIKEMPMIVKNETLTKVNITPPIEYDVQINDQFLDNLSRDQVMEIQHIIDGFLQARI</sequence>
<gene>
    <name evidence="1" type="ORF">GGR14_001574</name>
</gene>
<dbReference type="AlphaFoldDB" id="A0A7W6MYG3"/>
<evidence type="ECO:0000313" key="1">
    <source>
        <dbReference type="EMBL" id="MBB4025790.1"/>
    </source>
</evidence>
<keyword evidence="2" id="KW-1185">Reference proteome</keyword>
<dbReference type="Proteomes" id="UP000546007">
    <property type="component" value="Unassembled WGS sequence"/>
</dbReference>
<dbReference type="EMBL" id="JACIES010000003">
    <property type="protein sequence ID" value="MBB4025790.1"/>
    <property type="molecule type" value="Genomic_DNA"/>
</dbReference>
<accession>A0A7W6MYG3</accession>
<protein>
    <submittedName>
        <fullName evidence="1">Uncharacterized protein</fullName>
    </submittedName>
</protein>
<dbReference type="GeneID" id="93100307"/>
<dbReference type="OrthoDB" id="9966563at2"/>
<name>A0A7W6MYG3_9BACT</name>
<reference evidence="1 2" key="1">
    <citation type="submission" date="2020-08" db="EMBL/GenBank/DDBJ databases">
        <title>Genomic Encyclopedia of Type Strains, Phase IV (KMG-IV): sequencing the most valuable type-strain genomes for metagenomic binning, comparative biology and taxonomic classification.</title>
        <authorList>
            <person name="Goeker M."/>
        </authorList>
    </citation>
    <scope>NUCLEOTIDE SEQUENCE [LARGE SCALE GENOMIC DNA]</scope>
    <source>
        <strain evidence="1 2">DSM 105721</strain>
    </source>
</reference>
<dbReference type="RefSeq" id="WP_151411772.1">
    <property type="nucleotide sequence ID" value="NZ_AP028155.1"/>
</dbReference>
<comment type="caution">
    <text evidence="1">The sequence shown here is derived from an EMBL/GenBank/DDBJ whole genome shotgun (WGS) entry which is preliminary data.</text>
</comment>
<evidence type="ECO:0000313" key="2">
    <source>
        <dbReference type="Proteomes" id="UP000546007"/>
    </source>
</evidence>